<gene>
    <name evidence="2" type="ORF">PCON_06744</name>
</gene>
<proteinExistence type="predicted"/>
<name>U4KY80_PYROM</name>
<evidence type="ECO:0000313" key="3">
    <source>
        <dbReference type="Proteomes" id="UP000018144"/>
    </source>
</evidence>
<dbReference type="Proteomes" id="UP000018144">
    <property type="component" value="Unassembled WGS sequence"/>
</dbReference>
<dbReference type="AlphaFoldDB" id="U4KY80"/>
<protein>
    <submittedName>
        <fullName evidence="2">Uncharacterized protein</fullName>
    </submittedName>
</protein>
<reference evidence="2 3" key="1">
    <citation type="journal article" date="2013" name="PLoS Genet.">
        <title>The genome and development-dependent transcriptomes of Pyronema confluens: a window into fungal evolution.</title>
        <authorList>
            <person name="Traeger S."/>
            <person name="Altegoer F."/>
            <person name="Freitag M."/>
            <person name="Gabaldon T."/>
            <person name="Kempken F."/>
            <person name="Kumar A."/>
            <person name="Marcet-Houben M."/>
            <person name="Poggeler S."/>
            <person name="Stajich J.E."/>
            <person name="Nowrousian M."/>
        </authorList>
    </citation>
    <scope>NUCLEOTIDE SEQUENCE [LARGE SCALE GENOMIC DNA]</scope>
    <source>
        <strain evidence="3">CBS 100304</strain>
        <tissue evidence="2">Vegetative mycelium</tissue>
    </source>
</reference>
<dbReference type="EMBL" id="HF935336">
    <property type="protein sequence ID" value="CCX07157.1"/>
    <property type="molecule type" value="Genomic_DNA"/>
</dbReference>
<sequence>MVKRNRQSSPAVDQVSKKTRRGVSGSPPPEIPSSSTQPSAAYTTAERFYQESTKNLVSGARARATNLWTQVQTKRGQKLNIMADEVEPKQPFAFVAIWRVKWVTLASPNQWKEFDLTVELEVADALVGAAVQNILERSPALIAKGPASLALLGWNDVFSKEEQSRLKETTLSFSNVLDGRNPLPEGGSL</sequence>
<organism evidence="2 3">
    <name type="scientific">Pyronema omphalodes (strain CBS 100304)</name>
    <name type="common">Pyronema confluens</name>
    <dbReference type="NCBI Taxonomy" id="1076935"/>
    <lineage>
        <taxon>Eukaryota</taxon>
        <taxon>Fungi</taxon>
        <taxon>Dikarya</taxon>
        <taxon>Ascomycota</taxon>
        <taxon>Pezizomycotina</taxon>
        <taxon>Pezizomycetes</taxon>
        <taxon>Pezizales</taxon>
        <taxon>Pyronemataceae</taxon>
        <taxon>Pyronema</taxon>
    </lineage>
</organism>
<evidence type="ECO:0000256" key="1">
    <source>
        <dbReference type="SAM" id="MobiDB-lite"/>
    </source>
</evidence>
<feature type="region of interest" description="Disordered" evidence="1">
    <location>
        <begin position="1"/>
        <end position="40"/>
    </location>
</feature>
<accession>U4KY80</accession>
<keyword evidence="3" id="KW-1185">Reference proteome</keyword>
<evidence type="ECO:0000313" key="2">
    <source>
        <dbReference type="EMBL" id="CCX07157.1"/>
    </source>
</evidence>